<feature type="short sequence motif" description="'KMSKS' region" evidence="7">
    <location>
        <begin position="256"/>
        <end position="260"/>
    </location>
</feature>
<evidence type="ECO:0000256" key="4">
    <source>
        <dbReference type="ARBA" id="ARBA00022833"/>
    </source>
</evidence>
<dbReference type="Gene3D" id="3.40.50.620">
    <property type="entry name" value="HUPs"/>
    <property type="match status" value="1"/>
</dbReference>
<evidence type="ECO:0000256" key="2">
    <source>
        <dbReference type="ARBA" id="ARBA00022723"/>
    </source>
</evidence>
<keyword evidence="1 7" id="KW-0436">Ligase</keyword>
<feature type="binding site" evidence="7">
    <location>
        <position position="138"/>
    </location>
    <ligand>
        <name>Zn(2+)</name>
        <dbReference type="ChEBI" id="CHEBI:29105"/>
    </ligand>
</feature>
<keyword evidence="3 7" id="KW-0547">Nucleotide-binding</keyword>
<feature type="binding site" evidence="7">
    <location>
        <position position="259"/>
    </location>
    <ligand>
        <name>ATP</name>
        <dbReference type="ChEBI" id="CHEBI:30616"/>
    </ligand>
</feature>
<sequence>MPALAPLRGRYAPSPTGELHLGNLRTALLAWLFTRIQGGRFVLRIEDLDQPRVNSHATQQIITDLRWLGLDWDEGPDLSGPFAPYTQSERFEIYQHYLECLQASSLVYPCYCSRAELAHAATAPQQGAGDGSRYPGTCRQLTSAQRRRHEAAGRRPSLRIHIPDEYQAHFIDLLAGPQQQSVQQVVGDFILRRADGIFAYQFAVVVDDGLMRINQVVRGIDLLPSTARQIFLFQLLRFPIPTFAHVPLMVDSEGKRLSKRSASAGLAPLREAGYSAAEVIGQLAASCGLAGIGEIMTPSELILRYPQPEYDIITKLIQ</sequence>
<feature type="binding site" evidence="7">
    <location>
        <position position="46"/>
    </location>
    <ligand>
        <name>L-glutamate</name>
        <dbReference type="ChEBI" id="CHEBI:29985"/>
    </ligand>
</feature>
<evidence type="ECO:0000256" key="6">
    <source>
        <dbReference type="ARBA" id="ARBA00023146"/>
    </source>
</evidence>
<comment type="cofactor">
    <cofactor evidence="7">
        <name>Zn(2+)</name>
        <dbReference type="ChEBI" id="CHEBI:29105"/>
    </cofactor>
    <text evidence="7">Binds 1 zinc ion per subunit.</text>
</comment>
<dbReference type="GO" id="GO:0006400">
    <property type="term" value="P:tRNA modification"/>
    <property type="evidence" value="ECO:0007669"/>
    <property type="project" value="InterPro"/>
</dbReference>
<protein>
    <recommendedName>
        <fullName evidence="7">Glutamyl-Q tRNA(Asp) synthetase</fullName>
        <shortName evidence="7">Glu-Q-RSs</shortName>
        <ecNumber evidence="7">6.1.1.-</ecNumber>
    </recommendedName>
</protein>
<dbReference type="InterPro" id="IPR020058">
    <property type="entry name" value="Glu/Gln-tRNA-synth_Ib_cat-dom"/>
</dbReference>
<dbReference type="GO" id="GO:0005524">
    <property type="term" value="F:ATP binding"/>
    <property type="evidence" value="ECO:0007669"/>
    <property type="project" value="UniProtKB-KW"/>
</dbReference>
<dbReference type="NCBIfam" id="NF004315">
    <property type="entry name" value="PRK05710.1-4"/>
    <property type="match status" value="1"/>
</dbReference>
<evidence type="ECO:0000256" key="7">
    <source>
        <dbReference type="HAMAP-Rule" id="MF_01428"/>
    </source>
</evidence>
<gene>
    <name evidence="7 10" type="primary">gluQ</name>
    <name evidence="10" type="ORF">KTT_32270</name>
</gene>
<accession>A0A402A2I7</accession>
<dbReference type="PANTHER" id="PTHR43311:SF1">
    <property type="entry name" value="GLUTAMYL-Q TRNA(ASP) SYNTHETASE"/>
    <property type="match status" value="1"/>
</dbReference>
<proteinExistence type="inferred from homology"/>
<feature type="short sequence motif" description="'HIGH' region" evidence="7">
    <location>
        <begin position="13"/>
        <end position="23"/>
    </location>
</feature>
<evidence type="ECO:0000313" key="10">
    <source>
        <dbReference type="EMBL" id="GCE13368.1"/>
    </source>
</evidence>
<keyword evidence="5 7" id="KW-0067">ATP-binding</keyword>
<organism evidence="10 11">
    <name type="scientific">Tengunoibacter tsumagoiensis</name>
    <dbReference type="NCBI Taxonomy" id="2014871"/>
    <lineage>
        <taxon>Bacteria</taxon>
        <taxon>Bacillati</taxon>
        <taxon>Chloroflexota</taxon>
        <taxon>Ktedonobacteria</taxon>
        <taxon>Ktedonobacterales</taxon>
        <taxon>Dictyobacteraceae</taxon>
        <taxon>Tengunoibacter</taxon>
    </lineage>
</organism>
<dbReference type="InterPro" id="IPR014729">
    <property type="entry name" value="Rossmann-like_a/b/a_fold"/>
</dbReference>
<evidence type="ECO:0000256" key="3">
    <source>
        <dbReference type="ARBA" id="ARBA00022741"/>
    </source>
</evidence>
<evidence type="ECO:0000256" key="5">
    <source>
        <dbReference type="ARBA" id="ARBA00022840"/>
    </source>
</evidence>
<dbReference type="PRINTS" id="PR00987">
    <property type="entry name" value="TRNASYNTHGLU"/>
</dbReference>
<evidence type="ECO:0000256" key="8">
    <source>
        <dbReference type="RuleBase" id="RU363037"/>
    </source>
</evidence>
<evidence type="ECO:0000259" key="9">
    <source>
        <dbReference type="Pfam" id="PF00749"/>
    </source>
</evidence>
<evidence type="ECO:0000313" key="11">
    <source>
        <dbReference type="Proteomes" id="UP000287352"/>
    </source>
</evidence>
<dbReference type="InterPro" id="IPR022380">
    <property type="entry name" value="Glu-Q_tRNA(Asp)_Synthase"/>
</dbReference>
<dbReference type="PROSITE" id="PS00178">
    <property type="entry name" value="AA_TRNA_LIGASE_I"/>
    <property type="match status" value="1"/>
</dbReference>
<dbReference type="GO" id="GO:0004818">
    <property type="term" value="F:glutamate-tRNA ligase activity"/>
    <property type="evidence" value="ECO:0007669"/>
    <property type="project" value="TreeGrafter"/>
</dbReference>
<dbReference type="NCBIfam" id="NF004314">
    <property type="entry name" value="PRK05710.1-3"/>
    <property type="match status" value="1"/>
</dbReference>
<comment type="similarity">
    <text evidence="7">Belongs to the class-I aminoacyl-tRNA synthetase family. GluQ subfamily.</text>
</comment>
<keyword evidence="4 7" id="KW-0862">Zinc</keyword>
<keyword evidence="8" id="KW-0648">Protein biosynthesis</keyword>
<comment type="function">
    <text evidence="7">Catalyzes the tRNA-independent activation of glutamate in presence of ATP and the subsequent transfer of glutamate onto a tRNA(Asp). Glutamate is transferred on the 2-amino-5-(4,5-dihydroxy-2-cyclopenten-1-yl) moiety of the queuosine in the wobble position of the QUC anticodon.</text>
</comment>
<dbReference type="InterPro" id="IPR000924">
    <property type="entry name" value="Glu/Gln-tRNA-synth"/>
</dbReference>
<dbReference type="EC" id="6.1.1.-" evidence="7"/>
<feature type="binding site" evidence="7">
    <location>
        <position position="112"/>
    </location>
    <ligand>
        <name>Zn(2+)</name>
        <dbReference type="ChEBI" id="CHEBI:29105"/>
    </ligand>
</feature>
<reference evidence="11" key="1">
    <citation type="submission" date="2018-12" db="EMBL/GenBank/DDBJ databases">
        <title>Tengunoibacter tsumagoiensis gen. nov., sp. nov., Dictyobacter kobayashii sp. nov., D. alpinus sp. nov., and D. joshuensis sp. nov. and description of Dictyobacteraceae fam. nov. within the order Ktedonobacterales isolated from Tengu-no-mugimeshi.</title>
        <authorList>
            <person name="Wang C.M."/>
            <person name="Zheng Y."/>
            <person name="Sakai Y."/>
            <person name="Toyoda A."/>
            <person name="Minakuchi Y."/>
            <person name="Abe K."/>
            <person name="Yokota A."/>
            <person name="Yabe S."/>
        </authorList>
    </citation>
    <scope>NUCLEOTIDE SEQUENCE [LARGE SCALE GENOMIC DNA]</scope>
    <source>
        <strain evidence="11">Uno3</strain>
    </source>
</reference>
<dbReference type="Proteomes" id="UP000287352">
    <property type="component" value="Unassembled WGS sequence"/>
</dbReference>
<dbReference type="SUPFAM" id="SSF52374">
    <property type="entry name" value="Nucleotidylyl transferase"/>
    <property type="match status" value="1"/>
</dbReference>
<dbReference type="AlphaFoldDB" id="A0A402A2I7"/>
<feature type="domain" description="Glutamyl/glutaminyl-tRNA synthetase class Ib catalytic" evidence="9">
    <location>
        <begin position="7"/>
        <end position="279"/>
    </location>
</feature>
<dbReference type="HAMAP" id="MF_01428">
    <property type="entry name" value="Glu_Q_tRNA_synth"/>
    <property type="match status" value="1"/>
</dbReference>
<comment type="caution">
    <text evidence="10">The sequence shown here is derived from an EMBL/GenBank/DDBJ whole genome shotgun (WGS) entry which is preliminary data.</text>
</comment>
<keyword evidence="11" id="KW-1185">Reference proteome</keyword>
<dbReference type="Pfam" id="PF00749">
    <property type="entry name" value="tRNA-synt_1c"/>
    <property type="match status" value="1"/>
</dbReference>
<keyword evidence="2 7" id="KW-0479">Metal-binding</keyword>
<feature type="binding site" evidence="7">
    <location>
        <position position="110"/>
    </location>
    <ligand>
        <name>Zn(2+)</name>
        <dbReference type="ChEBI" id="CHEBI:29105"/>
    </ligand>
</feature>
<feature type="binding site" evidence="7">
    <location>
        <begin position="10"/>
        <end position="14"/>
    </location>
    <ligand>
        <name>L-glutamate</name>
        <dbReference type="ChEBI" id="CHEBI:29985"/>
    </ligand>
</feature>
<dbReference type="GO" id="GO:0005829">
    <property type="term" value="C:cytosol"/>
    <property type="evidence" value="ECO:0007669"/>
    <property type="project" value="TreeGrafter"/>
</dbReference>
<feature type="binding site" evidence="7">
    <location>
        <position position="134"/>
    </location>
    <ligand>
        <name>Zn(2+)</name>
        <dbReference type="ChEBI" id="CHEBI:29105"/>
    </ligand>
</feature>
<dbReference type="InterPro" id="IPR049940">
    <property type="entry name" value="GluQ/Sye"/>
</dbReference>
<dbReference type="GO" id="GO:0008270">
    <property type="term" value="F:zinc ion binding"/>
    <property type="evidence" value="ECO:0007669"/>
    <property type="project" value="UniProtKB-UniRule"/>
</dbReference>
<dbReference type="InterPro" id="IPR001412">
    <property type="entry name" value="aa-tRNA-synth_I_CS"/>
</dbReference>
<evidence type="ECO:0000256" key="1">
    <source>
        <dbReference type="ARBA" id="ARBA00022598"/>
    </source>
</evidence>
<keyword evidence="6 7" id="KW-0030">Aminoacyl-tRNA synthetase</keyword>
<dbReference type="EMBL" id="BIFR01000001">
    <property type="protein sequence ID" value="GCE13368.1"/>
    <property type="molecule type" value="Genomic_DNA"/>
</dbReference>
<dbReference type="PANTHER" id="PTHR43311">
    <property type="entry name" value="GLUTAMATE--TRNA LIGASE"/>
    <property type="match status" value="1"/>
</dbReference>
<feature type="binding site" evidence="7">
    <location>
        <position position="218"/>
    </location>
    <ligand>
        <name>L-glutamate</name>
        <dbReference type="ChEBI" id="CHEBI:29985"/>
    </ligand>
</feature>
<feature type="binding site" evidence="7">
    <location>
        <position position="200"/>
    </location>
    <ligand>
        <name>L-glutamate</name>
        <dbReference type="ChEBI" id="CHEBI:29985"/>
    </ligand>
</feature>
<dbReference type="NCBIfam" id="TIGR03838">
    <property type="entry name" value="queuosine_YadB"/>
    <property type="match status" value="1"/>
</dbReference>
<dbReference type="GO" id="GO:0006424">
    <property type="term" value="P:glutamyl-tRNA aminoacylation"/>
    <property type="evidence" value="ECO:0007669"/>
    <property type="project" value="InterPro"/>
</dbReference>
<name>A0A402A2I7_9CHLR</name>